<dbReference type="EMBL" id="UOEQ01000497">
    <property type="protein sequence ID" value="VAW23967.1"/>
    <property type="molecule type" value="Genomic_DNA"/>
</dbReference>
<name>A0A3B0UF98_9ZZZZ</name>
<evidence type="ECO:0000313" key="2">
    <source>
        <dbReference type="EMBL" id="VAW23967.1"/>
    </source>
</evidence>
<sequence>MSKARKVFFVVFGFSLLVGLVIGVVNLIWPEAASIELNGEQVEGMPALWTSIFVGAIPGGIFGLIAAGITKLFTRKKKTTE</sequence>
<protein>
    <submittedName>
        <fullName evidence="2">Uncharacterized protein</fullName>
    </submittedName>
</protein>
<keyword evidence="1" id="KW-0812">Transmembrane</keyword>
<feature type="transmembrane region" description="Helical" evidence="1">
    <location>
        <begin position="49"/>
        <end position="69"/>
    </location>
</feature>
<keyword evidence="1" id="KW-0472">Membrane</keyword>
<accession>A0A3B0UF98</accession>
<evidence type="ECO:0000256" key="1">
    <source>
        <dbReference type="SAM" id="Phobius"/>
    </source>
</evidence>
<gene>
    <name evidence="2" type="ORF">MNBD_ALPHA11-823</name>
</gene>
<keyword evidence="1" id="KW-1133">Transmembrane helix</keyword>
<proteinExistence type="predicted"/>
<organism evidence="2">
    <name type="scientific">hydrothermal vent metagenome</name>
    <dbReference type="NCBI Taxonomy" id="652676"/>
    <lineage>
        <taxon>unclassified sequences</taxon>
        <taxon>metagenomes</taxon>
        <taxon>ecological metagenomes</taxon>
    </lineage>
</organism>
<reference evidence="2" key="1">
    <citation type="submission" date="2018-06" db="EMBL/GenBank/DDBJ databases">
        <authorList>
            <person name="Zhirakovskaya E."/>
        </authorList>
    </citation>
    <scope>NUCLEOTIDE SEQUENCE</scope>
</reference>
<feature type="transmembrane region" description="Helical" evidence="1">
    <location>
        <begin position="7"/>
        <end position="29"/>
    </location>
</feature>
<dbReference type="AlphaFoldDB" id="A0A3B0UF98"/>